<organism evidence="4 5">
    <name type="scientific">Thermomonospora curvata (strain ATCC 19995 / DSM 43183 / JCM 3096 / KCTC 9072 / NBRC 15933 / NCIMB 10081 / Henssen B9)</name>
    <dbReference type="NCBI Taxonomy" id="471852"/>
    <lineage>
        <taxon>Bacteria</taxon>
        <taxon>Bacillati</taxon>
        <taxon>Actinomycetota</taxon>
        <taxon>Actinomycetes</taxon>
        <taxon>Streptosporangiales</taxon>
        <taxon>Thermomonosporaceae</taxon>
        <taxon>Thermomonospora</taxon>
    </lineage>
</organism>
<comment type="cofactor">
    <cofactor evidence="2">
        <name>heme</name>
        <dbReference type="ChEBI" id="CHEBI:30413"/>
    </cofactor>
</comment>
<dbReference type="CDD" id="cd20624">
    <property type="entry name" value="CYP_unk"/>
    <property type="match status" value="1"/>
</dbReference>
<evidence type="ECO:0000256" key="2">
    <source>
        <dbReference type="PIRSR" id="PIRSR602401-1"/>
    </source>
</evidence>
<gene>
    <name evidence="4" type="ordered locus">Tcur_2435</name>
</gene>
<dbReference type="SUPFAM" id="SSF48264">
    <property type="entry name" value="Cytochrome P450"/>
    <property type="match status" value="1"/>
</dbReference>
<dbReference type="InterPro" id="IPR050121">
    <property type="entry name" value="Cytochrome_P450_monoxygenase"/>
</dbReference>
<dbReference type="PANTHER" id="PTHR24305">
    <property type="entry name" value="CYTOCHROME P450"/>
    <property type="match status" value="1"/>
</dbReference>
<reference evidence="4 5" key="1">
    <citation type="journal article" date="2011" name="Stand. Genomic Sci.">
        <title>Complete genome sequence of Thermomonospora curvata type strain (B9).</title>
        <authorList>
            <person name="Chertkov O."/>
            <person name="Sikorski J."/>
            <person name="Nolan M."/>
            <person name="Lapidus A."/>
            <person name="Lucas S."/>
            <person name="Del Rio T.G."/>
            <person name="Tice H."/>
            <person name="Cheng J.F."/>
            <person name="Goodwin L."/>
            <person name="Pitluck S."/>
            <person name="Liolios K."/>
            <person name="Ivanova N."/>
            <person name="Mavromatis K."/>
            <person name="Mikhailova N."/>
            <person name="Ovchinnikova G."/>
            <person name="Pati A."/>
            <person name="Chen A."/>
            <person name="Palaniappan K."/>
            <person name="Djao O.D."/>
            <person name="Land M."/>
            <person name="Hauser L."/>
            <person name="Chang Y.J."/>
            <person name="Jeffries C.D."/>
            <person name="Brettin T."/>
            <person name="Han C."/>
            <person name="Detter J.C."/>
            <person name="Rohde M."/>
            <person name="Goker M."/>
            <person name="Woyke T."/>
            <person name="Bristow J."/>
            <person name="Eisen J.A."/>
            <person name="Markowitz V."/>
            <person name="Hugenholtz P."/>
            <person name="Klenk H.P."/>
            <person name="Kyrpides N.C."/>
        </authorList>
    </citation>
    <scope>NUCLEOTIDE SEQUENCE [LARGE SCALE GENOMIC DNA]</scope>
    <source>
        <strain evidence="5">ATCC 19995 / DSM 43183 / JCM 3096 / KCTC 9072 / NBRC 15933 / NCIMB 10081 / Henssen B9</strain>
    </source>
</reference>
<dbReference type="HOGENOM" id="CLU_645029_0_0_11"/>
<evidence type="ECO:0000313" key="4">
    <source>
        <dbReference type="EMBL" id="ACY97998.1"/>
    </source>
</evidence>
<dbReference type="InterPro" id="IPR001128">
    <property type="entry name" value="Cyt_P450"/>
</dbReference>
<keyword evidence="5" id="KW-1185">Reference proteome</keyword>
<dbReference type="STRING" id="471852.Tcur_2435"/>
<sequence>MTRHRAVGEIRVQETSVPDTVRLGGTLLVPWPVRGQGPGGSRLAALTARLGADRRLVRLLAHLRRRYGPGPLRLAVPGRRLVLPLLREDVRRLLADSSGRFTPAIDARAKVPPRLQAHGVPAPAGEDRQRRRRADETVLDTYQVVHRLAGPFMVRIYQEAAALLGGERSAGRELTWREFSAAFGRLGRRLVLGDSAREDRMLTELLARTATGRRRRGGRERIAAEVCRRRLRGYVERAEADSLVGELSRLPEGMPGDPVSQVSRWLAGFEATALVSYRTLALLAAHPGHLARVRGELSVLPGTALAGPVAVPYLRACVLEAARLWPVARTVLRQSRGETVWHGRTVPAGSVFVIVVPFFNRDREALAHADRFAPEVWLDGRAVPDEAVVPFGGGAGRCAGENLALLAATTFLAALLRRHEPLPIRSPRLGEGRPVPYGLDHFATRLTLVAAPTPNR</sequence>
<dbReference type="GO" id="GO:0004497">
    <property type="term" value="F:monooxygenase activity"/>
    <property type="evidence" value="ECO:0007669"/>
    <property type="project" value="InterPro"/>
</dbReference>
<dbReference type="EMBL" id="CP001738">
    <property type="protein sequence ID" value="ACY97998.1"/>
    <property type="molecule type" value="Genomic_DNA"/>
</dbReference>
<dbReference type="GO" id="GO:0016705">
    <property type="term" value="F:oxidoreductase activity, acting on paired donors, with incorporation or reduction of molecular oxygen"/>
    <property type="evidence" value="ECO:0007669"/>
    <property type="project" value="InterPro"/>
</dbReference>
<keyword evidence="2" id="KW-0349">Heme</keyword>
<keyword evidence="2" id="KW-0408">Iron</keyword>
<proteinExistence type="inferred from homology"/>
<dbReference type="AlphaFoldDB" id="D1A3U5"/>
<dbReference type="InterPro" id="IPR002401">
    <property type="entry name" value="Cyt_P450_E_grp-I"/>
</dbReference>
<dbReference type="eggNOG" id="COG2124">
    <property type="taxonomic scope" value="Bacteria"/>
</dbReference>
<evidence type="ECO:0000256" key="1">
    <source>
        <dbReference type="ARBA" id="ARBA00010617"/>
    </source>
</evidence>
<dbReference type="Gene3D" id="1.10.630.10">
    <property type="entry name" value="Cytochrome P450"/>
    <property type="match status" value="1"/>
</dbReference>
<dbReference type="InterPro" id="IPR036396">
    <property type="entry name" value="Cyt_P450_sf"/>
</dbReference>
<dbReference type="GO" id="GO:0020037">
    <property type="term" value="F:heme binding"/>
    <property type="evidence" value="ECO:0007669"/>
    <property type="project" value="InterPro"/>
</dbReference>
<dbReference type="GO" id="GO:0005506">
    <property type="term" value="F:iron ion binding"/>
    <property type="evidence" value="ECO:0007669"/>
    <property type="project" value="InterPro"/>
</dbReference>
<name>D1A3U5_THECD</name>
<protein>
    <submittedName>
        <fullName evidence="4">Cytochrome P450</fullName>
    </submittedName>
</protein>
<dbReference type="PRINTS" id="PR00385">
    <property type="entry name" value="P450"/>
</dbReference>
<dbReference type="KEGG" id="tcu:Tcur_2435"/>
<feature type="binding site" description="axial binding residue" evidence="2">
    <location>
        <position position="398"/>
    </location>
    <ligand>
        <name>heme</name>
        <dbReference type="ChEBI" id="CHEBI:30413"/>
    </ligand>
    <ligandPart>
        <name>Fe</name>
        <dbReference type="ChEBI" id="CHEBI:18248"/>
    </ligandPart>
</feature>
<comment type="similarity">
    <text evidence="1">Belongs to the cytochrome P450 family.</text>
</comment>
<evidence type="ECO:0000256" key="3">
    <source>
        <dbReference type="SAM" id="MobiDB-lite"/>
    </source>
</evidence>
<dbReference type="PANTHER" id="PTHR24305:SF166">
    <property type="entry name" value="CYTOCHROME P450 12A4, MITOCHONDRIAL-RELATED"/>
    <property type="match status" value="1"/>
</dbReference>
<feature type="region of interest" description="Disordered" evidence="3">
    <location>
        <begin position="114"/>
        <end position="133"/>
    </location>
</feature>
<keyword evidence="2" id="KW-0479">Metal-binding</keyword>
<accession>D1A3U5</accession>
<dbReference type="PRINTS" id="PR00463">
    <property type="entry name" value="EP450I"/>
</dbReference>
<dbReference type="Proteomes" id="UP000001918">
    <property type="component" value="Chromosome"/>
</dbReference>
<dbReference type="Pfam" id="PF00067">
    <property type="entry name" value="p450"/>
    <property type="match status" value="1"/>
</dbReference>
<evidence type="ECO:0000313" key="5">
    <source>
        <dbReference type="Proteomes" id="UP000001918"/>
    </source>
</evidence>